<feature type="region of interest" description="Disordered" evidence="1">
    <location>
        <begin position="717"/>
        <end position="777"/>
    </location>
</feature>
<dbReference type="Gene3D" id="3.30.450.200">
    <property type="match status" value="1"/>
</dbReference>
<dbReference type="GO" id="GO:0031410">
    <property type="term" value="C:cytoplasmic vesicle"/>
    <property type="evidence" value="ECO:0007669"/>
    <property type="project" value="TreeGrafter"/>
</dbReference>
<dbReference type="Proteomes" id="UP000054560">
    <property type="component" value="Unassembled WGS sequence"/>
</dbReference>
<feature type="domain" description="UDENN" evidence="2">
    <location>
        <begin position="196"/>
        <end position="627"/>
    </location>
</feature>
<feature type="compositionally biased region" description="Polar residues" evidence="1">
    <location>
        <begin position="746"/>
        <end position="757"/>
    </location>
</feature>
<dbReference type="InterPro" id="IPR001194">
    <property type="entry name" value="cDENN_dom"/>
</dbReference>
<evidence type="ECO:0000313" key="3">
    <source>
        <dbReference type="EMBL" id="KNC87668.1"/>
    </source>
</evidence>
<sequence>MQSQWDRLASFFLVVGAGEDAQSFDPTDGAMLGRMFEDEGTKKAKDPITDIVVVEADEPIPDNFEVAGVVSNKPHIRMAASSTLADSDMETMESANDYFVCVSRDVVDMSPITQLVYTTVQDGHRAPEMYGFEVVSSPVINLTPIGDKDTIWCLYMKRESTRMPIIDVLVEPEEGITLSGTTKVENATFSTINLAIYVQYMEEFPRIGVTYVPRILTRFPACDTKETSVPPAVTGFCFPNGVEYRREYANPLFFTFVLTDEKGVMQYGSCYTVYERKSFVKQRNARVFHEPKCICILSRWPFFCSYRRYIQALFTLLKQPCAFPIESYIVNLFEASVPPQGDVITNLRVGDSVIEFARPAATDFPLANYSLLPLFHALDLPNIATVLCLILTEAKLLIQSQHISLLTPICESLTSLIFPLRWQHIYVPLCPPSFLDFLQAPVPFIIGVQAGVVDFSVLPTDVYLVDIDNNRIQKKKDDYDDDMGEMPSLPAQSHFLDRLYSVASHLFIKGYTSMEHVENHPYTQPGSVTTAHKTAEQVRQEAIRESFLDFFVSILKPYREYLTVPTADTIHEYAKIFSYSPEEVFNKEAFLMSVRDQDRKFMDVLVDSQAFTHFVEQRSFISNRDEELLFFDMCIDEANYIEEKQRLESEAKAQQKSHGRMTSVGSARNLLSNFSQTDLFAGRSAVDIRSWGNSSTSGINDNPRKLGNASSVNALDGNMRGSIFSPNNRSSIHMGSRNSKRDGDNFSRTNLTLNSRPSSRERITGHMSLNNNNSNSSNLKGSVYGLATSPVAAVRVQPSYARPHVAQEPQLPPKKALKRCMPIVLGAAESNGTADQHQHKHGYDNDEEESVQDAMEVHKKSVPPYNYRGVFPPLQTDLFPRLRQATRFNADALHAFDRQSALNLSMSRHHRAQPAPACQVQLPTYTHTRNLAGGTGPKSPETSFAGPEKTHNRHFSADVSNSPQQFQFKVQSDDELSKMRTQSTRSPHRPGSSNLSPAGYKHNASDMGISANIHYSDHTNTSQPNLSIPAIATTSADYDTALAPDTVRMKANTFFISLHETWLYLFSVRLSSMNPAEVPAAFHLAESILNRMRTANIRPSEGCYRLLLVSCARIGGYAAQARYVFQMMSRDGIVANAITTGLFVRANLQAPGAGLTLERQSSNASAISSVSRYPSLQRQRSGETVAGAKVGSGGGSSSITHADAARIDFSDKKLSDPPQQYGAGCLSNWSSLKELQVAAMEFLPMHLASMRVLARARVESNNTCPHCHALLTDEEISLGWEITSYDSTSVCVYCHSPFIPELSFSYTGGKGAAEPTGDNGPSTDGERPGTDAPAPAPAPESQGADDTGHASGADISAVSDDSQWHSTGQTTAPAHDATTDSKPAVVSDETYSGSTGDVYTLADELEAETNPTGATGRPSLHSGTCPYLSPTVLFHELDIAFYRVGFEATTDPQLDVNLHRDHPTLFWNIVWYFTQLRLPILSAQDAPTPPGMVPSNEDMQIFRGFDEPAIRYDDKDASLHVHVRVNGLGGRLAGVPFCRTNVLYGLPEPARVRTNKHGIRVLRDIHRVGRLVRRKRLQAAIEHFLIKRQEYVAGGAPAYTPSPPYHTRCSADKDSCEDIDLSAWFACPLYYALLTCATYTAHPDEEKFYDQFQAALKALPNQLASSLRRPVSGEKFTSLSGEMYLVDTAPSENTLIMRSILGMHRPRWSVESTHVIKQCTWFDYGVL</sequence>
<dbReference type="RefSeq" id="XP_014161570.1">
    <property type="nucleotide sequence ID" value="XM_014306095.1"/>
</dbReference>
<feature type="compositionally biased region" description="Polar residues" evidence="1">
    <location>
        <begin position="724"/>
        <end position="737"/>
    </location>
</feature>
<dbReference type="InterPro" id="IPR043153">
    <property type="entry name" value="DENN_C"/>
</dbReference>
<dbReference type="GO" id="GO:0032483">
    <property type="term" value="P:regulation of Rab protein signal transduction"/>
    <property type="evidence" value="ECO:0007669"/>
    <property type="project" value="TreeGrafter"/>
</dbReference>
<dbReference type="Pfam" id="PF02141">
    <property type="entry name" value="DENN"/>
    <property type="match status" value="1"/>
</dbReference>
<dbReference type="InterPro" id="IPR051696">
    <property type="entry name" value="DENN_Domain_GEFs"/>
</dbReference>
<dbReference type="EMBL" id="KQ241602">
    <property type="protein sequence ID" value="KNC87668.1"/>
    <property type="molecule type" value="Genomic_DNA"/>
</dbReference>
<dbReference type="InterPro" id="IPR005113">
    <property type="entry name" value="uDENN_dom"/>
</dbReference>
<dbReference type="GeneID" id="25900743"/>
<protein>
    <recommendedName>
        <fullName evidence="2">UDENN domain-containing protein</fullName>
    </recommendedName>
</protein>
<organism evidence="3 4">
    <name type="scientific">Sphaeroforma arctica JP610</name>
    <dbReference type="NCBI Taxonomy" id="667725"/>
    <lineage>
        <taxon>Eukaryota</taxon>
        <taxon>Ichthyosporea</taxon>
        <taxon>Ichthyophonida</taxon>
        <taxon>Sphaeroforma</taxon>
    </lineage>
</organism>
<dbReference type="OrthoDB" id="75250at2759"/>
<reference evidence="3 4" key="1">
    <citation type="submission" date="2011-02" db="EMBL/GenBank/DDBJ databases">
        <title>The Genome Sequence of Sphaeroforma arctica JP610.</title>
        <authorList>
            <consortium name="The Broad Institute Genome Sequencing Platform"/>
            <person name="Russ C."/>
            <person name="Cuomo C."/>
            <person name="Young S.K."/>
            <person name="Zeng Q."/>
            <person name="Gargeya S."/>
            <person name="Alvarado L."/>
            <person name="Berlin A."/>
            <person name="Chapman S.B."/>
            <person name="Chen Z."/>
            <person name="Freedman E."/>
            <person name="Gellesch M."/>
            <person name="Goldberg J."/>
            <person name="Griggs A."/>
            <person name="Gujja S."/>
            <person name="Heilman E."/>
            <person name="Heiman D."/>
            <person name="Howarth C."/>
            <person name="Mehta T."/>
            <person name="Neiman D."/>
            <person name="Pearson M."/>
            <person name="Roberts A."/>
            <person name="Saif S."/>
            <person name="Shea T."/>
            <person name="Shenoy N."/>
            <person name="Sisk P."/>
            <person name="Stolte C."/>
            <person name="Sykes S."/>
            <person name="White J."/>
            <person name="Yandava C."/>
            <person name="Burger G."/>
            <person name="Gray M.W."/>
            <person name="Holland P.W.H."/>
            <person name="King N."/>
            <person name="Lang F.B.F."/>
            <person name="Roger A.J."/>
            <person name="Ruiz-Trillo I."/>
            <person name="Haas B."/>
            <person name="Nusbaum C."/>
            <person name="Birren B."/>
        </authorList>
    </citation>
    <scope>NUCLEOTIDE SEQUENCE [LARGE SCALE GENOMIC DNA]</scope>
    <source>
        <strain evidence="3 4">JP610</strain>
    </source>
</reference>
<feature type="region of interest" description="Disordered" evidence="1">
    <location>
        <begin position="931"/>
        <end position="1003"/>
    </location>
</feature>
<name>A0A0L0GH65_9EUKA</name>
<evidence type="ECO:0000256" key="1">
    <source>
        <dbReference type="SAM" id="MobiDB-lite"/>
    </source>
</evidence>
<dbReference type="InterPro" id="IPR011990">
    <property type="entry name" value="TPR-like_helical_dom_sf"/>
</dbReference>
<proteinExistence type="predicted"/>
<feature type="compositionally biased region" description="Low complexity" evidence="1">
    <location>
        <begin position="768"/>
        <end position="777"/>
    </location>
</feature>
<dbReference type="Gene3D" id="1.25.40.10">
    <property type="entry name" value="Tetratricopeptide repeat domain"/>
    <property type="match status" value="1"/>
</dbReference>
<dbReference type="PANTHER" id="PTHR12296">
    <property type="entry name" value="DENN DOMAIN-CONTAINING PROTEIN 4"/>
    <property type="match status" value="1"/>
</dbReference>
<dbReference type="PANTHER" id="PTHR12296:SF21">
    <property type="entry name" value="DENN DOMAIN-CONTAINING PROTEIN 3"/>
    <property type="match status" value="1"/>
</dbReference>
<dbReference type="Pfam" id="PF03456">
    <property type="entry name" value="uDENN"/>
    <property type="match status" value="1"/>
</dbReference>
<feature type="compositionally biased region" description="Polar residues" evidence="1">
    <location>
        <begin position="1359"/>
        <end position="1372"/>
    </location>
</feature>
<evidence type="ECO:0000259" key="2">
    <source>
        <dbReference type="PROSITE" id="PS50211"/>
    </source>
</evidence>
<feature type="compositionally biased region" description="Polar residues" evidence="1">
    <location>
        <begin position="958"/>
        <end position="970"/>
    </location>
</feature>
<dbReference type="eggNOG" id="KOG2127">
    <property type="taxonomic scope" value="Eukaryota"/>
</dbReference>
<evidence type="ECO:0000313" key="4">
    <source>
        <dbReference type="Proteomes" id="UP000054560"/>
    </source>
</evidence>
<dbReference type="InterPro" id="IPR005112">
    <property type="entry name" value="dDENN_dom"/>
</dbReference>
<dbReference type="InterPro" id="IPR037516">
    <property type="entry name" value="Tripartite_DENN"/>
</dbReference>
<dbReference type="SMART" id="SM00801">
    <property type="entry name" value="dDENN"/>
    <property type="match status" value="1"/>
</dbReference>
<dbReference type="SMART" id="SM00799">
    <property type="entry name" value="DENN"/>
    <property type="match status" value="1"/>
</dbReference>
<dbReference type="STRING" id="667725.A0A0L0GH65"/>
<dbReference type="SMART" id="SM00800">
    <property type="entry name" value="uDENN"/>
    <property type="match status" value="1"/>
</dbReference>
<keyword evidence="4" id="KW-1185">Reference proteome</keyword>
<gene>
    <name evidence="3" type="ORF">SARC_00239</name>
</gene>
<feature type="region of interest" description="Disordered" evidence="1">
    <location>
        <begin position="1309"/>
        <end position="1396"/>
    </location>
</feature>
<dbReference type="Pfam" id="PF03455">
    <property type="entry name" value="dDENN"/>
    <property type="match status" value="1"/>
</dbReference>
<accession>A0A0L0GH65</accession>
<feature type="region of interest" description="Disordered" evidence="1">
    <location>
        <begin position="1170"/>
        <end position="1199"/>
    </location>
</feature>
<dbReference type="PROSITE" id="PS50211">
    <property type="entry name" value="DENN"/>
    <property type="match status" value="1"/>
</dbReference>
<feature type="compositionally biased region" description="Polar residues" evidence="1">
    <location>
        <begin position="979"/>
        <end position="996"/>
    </location>
</feature>
<dbReference type="Gene3D" id="3.40.50.11500">
    <property type="match status" value="1"/>
</dbReference>